<proteinExistence type="predicted"/>
<name>A0ABT3BUL4_9PSED</name>
<dbReference type="GeneID" id="93561324"/>
<accession>A0ABT3BUL4</accession>
<dbReference type="Proteomes" id="UP001207294">
    <property type="component" value="Unassembled WGS sequence"/>
</dbReference>
<protein>
    <submittedName>
        <fullName evidence="1">Uncharacterized protein</fullName>
    </submittedName>
</protein>
<keyword evidence="2" id="KW-1185">Reference proteome</keyword>
<reference evidence="1 2" key="1">
    <citation type="submission" date="2022-10" db="EMBL/GenBank/DDBJ databases">
        <title>Characterization of Pseudomonas capsici strains from pepper and tomato in Georgia.</title>
        <authorList>
            <person name="Zhao M."/>
            <person name="Dutta B."/>
        </authorList>
    </citation>
    <scope>NUCLEOTIDE SEQUENCE [LARGE SCALE GENOMIC DNA]</scope>
    <source>
        <strain evidence="1 2">Pc20-5</strain>
    </source>
</reference>
<dbReference type="EMBL" id="JAOXML010000004">
    <property type="protein sequence ID" value="MCV4376539.1"/>
    <property type="molecule type" value="Genomic_DNA"/>
</dbReference>
<dbReference type="RefSeq" id="WP_206401651.1">
    <property type="nucleotide sequence ID" value="NZ_JAFGZD010000006.1"/>
</dbReference>
<organism evidence="1 2">
    <name type="scientific">Pseudomonas capsici</name>
    <dbReference type="NCBI Taxonomy" id="2810614"/>
    <lineage>
        <taxon>Bacteria</taxon>
        <taxon>Pseudomonadati</taxon>
        <taxon>Pseudomonadota</taxon>
        <taxon>Gammaproteobacteria</taxon>
        <taxon>Pseudomonadales</taxon>
        <taxon>Pseudomonadaceae</taxon>
        <taxon>Pseudomonas</taxon>
    </lineage>
</organism>
<gene>
    <name evidence="1" type="ORF">OH718_08010</name>
</gene>
<evidence type="ECO:0000313" key="1">
    <source>
        <dbReference type="EMBL" id="MCV4376539.1"/>
    </source>
</evidence>
<evidence type="ECO:0000313" key="2">
    <source>
        <dbReference type="Proteomes" id="UP001207294"/>
    </source>
</evidence>
<comment type="caution">
    <text evidence="1">The sequence shown here is derived from an EMBL/GenBank/DDBJ whole genome shotgun (WGS) entry which is preliminary data.</text>
</comment>
<sequence length="609" mass="65985">MSILNGPRLNFWGGISTDVSVPNNSATLDENNNTKFNLFDVTTSTIAPEAQPYTDEQLNEKINAPSSSPPTTGYTKGGWNHYGQHLVTMDTQISSQGNPGAINTSGDQIGQPVYLLGSLDPATGQSGSSGPMMVDLDPTSMYTTQIFVGGLQIGNSDDVQLLIRCNSVCSSMDVKQRLLGPESMDAPGSCYFSGTFQLTFPLNSIVSYNQNSEILQSIIKAPGATGIVLRFVMFEMCPTMTTPQLDADYAARKFSSNPSIGRVIGTLAPAFADEPVTCPAGRQLVNQYTQNTGFATLNDNGLLSIDMVNLIPKQTFRADRVGITSPIGPNADYGPISFCVGTTPLTTLAILPADSEYALNYYLYGGIVDLLLDASQTSQVKTQPLSITAPNQVLDTWKGQETKLNITESVYRLYTDQRNIYLEDHPTGLTIPLQVRYLGGPVPSDTAIGVSIGKTLDCLNYLPSVSVPAHQLAVDIDITLKTGTEALAGFSVLTYTVVDKASHSISSYFTNFRKYSQTDFGIAKGSIITWDQVYPNVLRFHYLAFPAMSRYVPLNQPNAVMGAKDAILRRISDNYKGTTLYMPVVRSMSPSQRALLSAYLTGTPWQPLP</sequence>